<keyword evidence="2" id="KW-1185">Reference proteome</keyword>
<dbReference type="RefSeq" id="WP_132031747.1">
    <property type="nucleotide sequence ID" value="NZ_SMAI01000007.1"/>
</dbReference>
<dbReference type="Proteomes" id="UP000294664">
    <property type="component" value="Unassembled WGS sequence"/>
</dbReference>
<evidence type="ECO:0000313" key="2">
    <source>
        <dbReference type="Proteomes" id="UP000294664"/>
    </source>
</evidence>
<dbReference type="EMBL" id="SMAI01000007">
    <property type="protein sequence ID" value="TCT04249.1"/>
    <property type="molecule type" value="Genomic_DNA"/>
</dbReference>
<accession>A0A4R3LWU4</accession>
<reference evidence="1 2" key="1">
    <citation type="submission" date="2019-03" db="EMBL/GenBank/DDBJ databases">
        <title>Genomic Encyclopedia of Type Strains, Phase IV (KMG-IV): sequencing the most valuable type-strain genomes for metagenomic binning, comparative biology and taxonomic classification.</title>
        <authorList>
            <person name="Goeker M."/>
        </authorList>
    </citation>
    <scope>NUCLEOTIDE SEQUENCE [LARGE SCALE GENOMIC DNA]</scope>
    <source>
        <strain evidence="1 2">DSM 9035</strain>
    </source>
</reference>
<gene>
    <name evidence="1" type="ORF">EDC64_10765</name>
</gene>
<sequence length="304" mass="34493">MAEDGTQSPGSTAPERLYADGHPLDDVHYIESKIILSGLRFTSVQSFFEFAKIVARVAKRCEVDFEPHTAKGVRPQIREVLFLDTQDFLLYNHSFILRRRIMYEDGFPVGNPEIVFKFRHPDRDTAAALDVRPQIPGDYRIKFKEEALPLKDRLGGVRALFSHNVEFEYHPRGVMDPTAASTLIHVFPALGPVLSGTRKHVQLVNRTAVEEVLQQLGMLDFGKGLIAPCNVSVWRTRGDQNQLVGEFSYQVRFLKREDLNAKALQRADTFFRALQEEAKDWISLGTTKTGAVYRLKGNPPQSHE</sequence>
<organism evidence="1 2">
    <name type="scientific">Aquabacter spiritensis</name>
    <dbReference type="NCBI Taxonomy" id="933073"/>
    <lineage>
        <taxon>Bacteria</taxon>
        <taxon>Pseudomonadati</taxon>
        <taxon>Pseudomonadota</taxon>
        <taxon>Alphaproteobacteria</taxon>
        <taxon>Hyphomicrobiales</taxon>
        <taxon>Xanthobacteraceae</taxon>
        <taxon>Aquabacter</taxon>
    </lineage>
</organism>
<dbReference type="OrthoDB" id="8435884at2"/>
<protein>
    <submittedName>
        <fullName evidence="1">Uncharacterized protein</fullName>
    </submittedName>
</protein>
<name>A0A4R3LWU4_9HYPH</name>
<dbReference type="AlphaFoldDB" id="A0A4R3LWU4"/>
<evidence type="ECO:0000313" key="1">
    <source>
        <dbReference type="EMBL" id="TCT04249.1"/>
    </source>
</evidence>
<comment type="caution">
    <text evidence="1">The sequence shown here is derived from an EMBL/GenBank/DDBJ whole genome shotgun (WGS) entry which is preliminary data.</text>
</comment>
<proteinExistence type="predicted"/>